<dbReference type="InterPro" id="IPR029063">
    <property type="entry name" value="SAM-dependent_MTases_sf"/>
</dbReference>
<organism evidence="2 3">
    <name type="scientific">Methanothrix thermoacetophila (strain DSM 6194 / JCM 14653 / NBRC 101360 / PT)</name>
    <name type="common">Methanosaeta thermophila</name>
    <dbReference type="NCBI Taxonomy" id="349307"/>
    <lineage>
        <taxon>Archaea</taxon>
        <taxon>Methanobacteriati</taxon>
        <taxon>Methanobacteriota</taxon>
        <taxon>Stenosarchaea group</taxon>
        <taxon>Methanomicrobia</taxon>
        <taxon>Methanotrichales</taxon>
        <taxon>Methanotrichaceae</taxon>
        <taxon>Methanothrix</taxon>
    </lineage>
</organism>
<keyword evidence="3" id="KW-1185">Reference proteome</keyword>
<dbReference type="Proteomes" id="UP000000674">
    <property type="component" value="Chromosome"/>
</dbReference>
<dbReference type="HOGENOM" id="CLU_074702_1_0_2"/>
<dbReference type="Pfam" id="PF06325">
    <property type="entry name" value="PrmA"/>
    <property type="match status" value="1"/>
</dbReference>
<dbReference type="GO" id="GO:0008168">
    <property type="term" value="F:methyltransferase activity"/>
    <property type="evidence" value="ECO:0007669"/>
    <property type="project" value="UniProtKB-KW"/>
</dbReference>
<name>A0B535_METTP</name>
<dbReference type="SUPFAM" id="SSF53335">
    <property type="entry name" value="S-adenosyl-L-methionine-dependent methyltransferases"/>
    <property type="match status" value="1"/>
</dbReference>
<evidence type="ECO:0000313" key="3">
    <source>
        <dbReference type="Proteomes" id="UP000000674"/>
    </source>
</evidence>
<evidence type="ECO:0000256" key="1">
    <source>
        <dbReference type="SAM" id="Phobius"/>
    </source>
</evidence>
<dbReference type="GeneID" id="4462244"/>
<sequence length="209" mass="23665">MRKKQLEILLQHVRGFPSPSAAMEQYMTPPSLASDLLYIAYMRGELSQVIDLGCGTGILAIGAALLGAMAYGVDIDRQALRIARENAEMLGVHVDFILGDIERIAFRRVKTVIMNPPFGAQRASRGDRAFLKKAVEIADVIYTIHNAGSLNFVRSFVSPCRVEEVYKARIPIKRTFEFHRKDVEWIEVELYRIACKQWSDVRHNRGTQV</sequence>
<feature type="transmembrane region" description="Helical" evidence="1">
    <location>
        <begin position="49"/>
        <end position="73"/>
    </location>
</feature>
<gene>
    <name evidence="2" type="ordered locus">Mthe_0006</name>
</gene>
<dbReference type="PANTHER" id="PTHR23290">
    <property type="entry name" value="RRNA N6-ADENOSINE-METHYLTRANSFERASE METTL5"/>
    <property type="match status" value="1"/>
</dbReference>
<dbReference type="GO" id="GO:0032259">
    <property type="term" value="P:methylation"/>
    <property type="evidence" value="ECO:0007669"/>
    <property type="project" value="UniProtKB-KW"/>
</dbReference>
<dbReference type="InterPro" id="IPR051720">
    <property type="entry name" value="rRNA_MeTrfase/Polyamine_Synth"/>
</dbReference>
<accession>A0B535</accession>
<keyword evidence="2" id="KW-0489">Methyltransferase</keyword>
<keyword evidence="1" id="KW-0472">Membrane</keyword>
<keyword evidence="1" id="KW-0812">Transmembrane</keyword>
<keyword evidence="1" id="KW-1133">Transmembrane helix</keyword>
<dbReference type="EMBL" id="CP000477">
    <property type="protein sequence ID" value="ABK13809.1"/>
    <property type="molecule type" value="Genomic_DNA"/>
</dbReference>
<reference evidence="2 3" key="1">
    <citation type="submission" date="2006-10" db="EMBL/GenBank/DDBJ databases">
        <title>Complete sequence of Methanosaeta thermophila PT.</title>
        <authorList>
            <consortium name="US DOE Joint Genome Institute"/>
            <person name="Copeland A."/>
            <person name="Lucas S."/>
            <person name="Lapidus A."/>
            <person name="Barry K."/>
            <person name="Detter J.C."/>
            <person name="Glavina del Rio T."/>
            <person name="Hammon N."/>
            <person name="Israni S."/>
            <person name="Pitluck S."/>
            <person name="Chain P."/>
            <person name="Malfatti S."/>
            <person name="Shin M."/>
            <person name="Vergez L."/>
            <person name="Schmutz J."/>
            <person name="Larimer F."/>
            <person name="Land M."/>
            <person name="Hauser L."/>
            <person name="Kyrpides N."/>
            <person name="Kim E."/>
            <person name="Smith K.S."/>
            <person name="Ingram-Smith C."/>
            <person name="Richardson P."/>
        </authorList>
    </citation>
    <scope>NUCLEOTIDE SEQUENCE [LARGE SCALE GENOMIC DNA]</scope>
    <source>
        <strain evidence="3">DSM 6194 / JCM 14653 / NBRC 101360 / PT</strain>
    </source>
</reference>
<dbReference type="AlphaFoldDB" id="A0B535"/>
<dbReference type="CDD" id="cd02440">
    <property type="entry name" value="AdoMet_MTases"/>
    <property type="match status" value="1"/>
</dbReference>
<dbReference type="KEGG" id="mtp:Mthe_0006"/>
<dbReference type="OrthoDB" id="31271at2157"/>
<dbReference type="EC" id="2.1.1.-" evidence="2"/>
<dbReference type="PANTHER" id="PTHR23290:SF0">
    <property type="entry name" value="RRNA N6-ADENOSINE-METHYLTRANSFERASE METTL5"/>
    <property type="match status" value="1"/>
</dbReference>
<dbReference type="STRING" id="349307.Mthe_0006"/>
<keyword evidence="2" id="KW-0808">Transferase</keyword>
<protein>
    <submittedName>
        <fullName evidence="2">Methyltransferase</fullName>
        <ecNumber evidence="2">2.1.1.-</ecNumber>
    </submittedName>
</protein>
<evidence type="ECO:0000313" key="2">
    <source>
        <dbReference type="EMBL" id="ABK13809.1"/>
    </source>
</evidence>
<dbReference type="RefSeq" id="WP_011695210.1">
    <property type="nucleotide sequence ID" value="NC_008553.1"/>
</dbReference>
<dbReference type="Gene3D" id="3.40.50.150">
    <property type="entry name" value="Vaccinia Virus protein VP39"/>
    <property type="match status" value="1"/>
</dbReference>
<proteinExistence type="predicted"/>